<keyword evidence="1" id="KW-0732">Signal</keyword>
<evidence type="ECO:0000256" key="1">
    <source>
        <dbReference type="SAM" id="SignalP"/>
    </source>
</evidence>
<feature type="signal peptide" evidence="1">
    <location>
        <begin position="1"/>
        <end position="17"/>
    </location>
</feature>
<sequence>MGSLIFLTVSLATVTFAAQRSKSVTKVMKAVIAKKMYMAVNAIPAWMAHTTYRPAIQTDVRNVSVLVTRVAVTLHFYAHLT</sequence>
<feature type="chain" id="PRO_5014669648" evidence="1">
    <location>
        <begin position="18"/>
        <end position="81"/>
    </location>
</feature>
<reference evidence="2" key="1">
    <citation type="submission" date="2018-01" db="EMBL/GenBank/DDBJ databases">
        <title>An insight into the sialome of Amazonian anophelines.</title>
        <authorList>
            <person name="Ribeiro J.M."/>
            <person name="Scarpassa V."/>
            <person name="Calvo E."/>
        </authorList>
    </citation>
    <scope>NUCLEOTIDE SEQUENCE</scope>
</reference>
<name>A0A2M4DFT0_ANODA</name>
<proteinExistence type="predicted"/>
<dbReference type="AlphaFoldDB" id="A0A2M4DFT0"/>
<accession>A0A2M4DFT0</accession>
<evidence type="ECO:0000313" key="2">
    <source>
        <dbReference type="EMBL" id="MBW76403.1"/>
    </source>
</evidence>
<dbReference type="EMBL" id="GGFL01012225">
    <property type="protein sequence ID" value="MBW76403.1"/>
    <property type="molecule type" value="Transcribed_RNA"/>
</dbReference>
<organism evidence="2">
    <name type="scientific">Anopheles darlingi</name>
    <name type="common">Mosquito</name>
    <dbReference type="NCBI Taxonomy" id="43151"/>
    <lineage>
        <taxon>Eukaryota</taxon>
        <taxon>Metazoa</taxon>
        <taxon>Ecdysozoa</taxon>
        <taxon>Arthropoda</taxon>
        <taxon>Hexapoda</taxon>
        <taxon>Insecta</taxon>
        <taxon>Pterygota</taxon>
        <taxon>Neoptera</taxon>
        <taxon>Endopterygota</taxon>
        <taxon>Diptera</taxon>
        <taxon>Nematocera</taxon>
        <taxon>Culicoidea</taxon>
        <taxon>Culicidae</taxon>
        <taxon>Anophelinae</taxon>
        <taxon>Anopheles</taxon>
    </lineage>
</organism>
<protein>
    <submittedName>
        <fullName evidence="2">Putative secreted protein</fullName>
    </submittedName>
</protein>